<sequence>MILRAERDKSNITTPVKTRLSFEEFVTIFGPIMSLLDPKYFVCLKEQEELIEAQNSSSCQFSLMRLMKCVLSLHCAFSVLEYVFLYIDGCPEIGTNRDVTAFKNFLEDPFSGLSASFKATIPGSPEAMEMEIVEDIVELIRLIETVRKVLLKYLSVNERMEKLIKFCEQAVKVRKELEKYEKEFWFYVRCEKARKTCFDAHSKGRMSYRSLYLYDMVSLKPKRGTTAKLTPKTKSDDPQRAEKSTQSMEEQRNIQAVQHTFAERREQFWLWYNEYVNSWTMVDISSLCNSLKYGDKEKLNMPTDPADSYKWFTALHSLSYFDNLTDTNSSNTARR</sequence>
<name>L7JUD3_TRAHO</name>
<accession>L7JUD3</accession>
<keyword evidence="3" id="KW-1185">Reference proteome</keyword>
<dbReference type="InParanoid" id="L7JUD3"/>
<reference evidence="2 3" key="1">
    <citation type="journal article" date="2012" name="PLoS Pathog.">
        <title>The genome of the obligate intracellular parasite Trachipleistophora hominis: new insights into microsporidian genome dynamics and reductive evolution.</title>
        <authorList>
            <person name="Heinz E."/>
            <person name="Williams T.A."/>
            <person name="Nakjang S."/>
            <person name="Noel C.J."/>
            <person name="Swan D.C."/>
            <person name="Goldberg A.V."/>
            <person name="Harris S.R."/>
            <person name="Weinmaier T."/>
            <person name="Markert S."/>
            <person name="Becher D."/>
            <person name="Bernhardt J."/>
            <person name="Dagan T."/>
            <person name="Hacker C."/>
            <person name="Lucocq J.M."/>
            <person name="Schweder T."/>
            <person name="Rattei T."/>
            <person name="Hall N."/>
            <person name="Hirt R.P."/>
            <person name="Embley T.M."/>
        </authorList>
    </citation>
    <scope>NUCLEOTIDE SEQUENCE [LARGE SCALE GENOMIC DNA]</scope>
</reference>
<protein>
    <submittedName>
        <fullName evidence="2">Uncharacterized protein</fullName>
    </submittedName>
</protein>
<dbReference type="HOGENOM" id="CLU_829455_0_0_1"/>
<feature type="region of interest" description="Disordered" evidence="1">
    <location>
        <begin position="225"/>
        <end position="252"/>
    </location>
</feature>
<dbReference type="EMBL" id="JH994045">
    <property type="protein sequence ID" value="ELQ74357.1"/>
    <property type="molecule type" value="Genomic_DNA"/>
</dbReference>
<dbReference type="Proteomes" id="UP000011185">
    <property type="component" value="Unassembled WGS sequence"/>
</dbReference>
<proteinExistence type="predicted"/>
<dbReference type="VEuPathDB" id="MicrosporidiaDB:THOM_2720"/>
<evidence type="ECO:0000313" key="3">
    <source>
        <dbReference type="Proteomes" id="UP000011185"/>
    </source>
</evidence>
<gene>
    <name evidence="2" type="ORF">THOM_2720</name>
</gene>
<feature type="compositionally biased region" description="Basic and acidic residues" evidence="1">
    <location>
        <begin position="233"/>
        <end position="243"/>
    </location>
</feature>
<dbReference type="AlphaFoldDB" id="L7JUD3"/>
<organism evidence="2 3">
    <name type="scientific">Trachipleistophora hominis</name>
    <name type="common">Microsporidian parasite</name>
    <dbReference type="NCBI Taxonomy" id="72359"/>
    <lineage>
        <taxon>Eukaryota</taxon>
        <taxon>Fungi</taxon>
        <taxon>Fungi incertae sedis</taxon>
        <taxon>Microsporidia</taxon>
        <taxon>Pleistophoridae</taxon>
        <taxon>Trachipleistophora</taxon>
    </lineage>
</organism>
<evidence type="ECO:0000256" key="1">
    <source>
        <dbReference type="SAM" id="MobiDB-lite"/>
    </source>
</evidence>
<evidence type="ECO:0000313" key="2">
    <source>
        <dbReference type="EMBL" id="ELQ74357.1"/>
    </source>
</evidence>